<sequence>MNAEAVSTHSQPTDPWRRWGWVMGAVWLVFLAFPIAGVVASDESRPRTVGAVALFVLFGLVYIRAFVRMGRPSTERSVRRDGVAHLVALLLICGAIHALVGAFSVGAGPYLVALSMFVLPLWAGVLMTAAVLVLTFWLTTGAGGADEWFLMGIVVLIAVVTGVVRGLDRRTVLYEQLTGELAMAAERDRVARDVHDVVGHTLTAMSLKADVAERLVATDPERARREIAEVAALSRQALAEVRAAVGGIRSASLSDEIASAERVLASAGIRSEMPSDLTIVDPRHRVVLAWVLREAVTNVVRHSNATVCRVVLGPSSLTVEDDGRGPSGLREGNGLRGVRERVDAAGGELRVIDVSPGVRLEVSL</sequence>
<evidence type="ECO:0000313" key="6">
    <source>
        <dbReference type="EMBL" id="KGN34584.1"/>
    </source>
</evidence>
<evidence type="ECO:0000256" key="2">
    <source>
        <dbReference type="ARBA" id="ARBA00022777"/>
    </source>
</evidence>
<dbReference type="GO" id="GO:0000155">
    <property type="term" value="F:phosphorelay sensor kinase activity"/>
    <property type="evidence" value="ECO:0007669"/>
    <property type="project" value="InterPro"/>
</dbReference>
<dbReference type="eggNOG" id="COG4585">
    <property type="taxonomic scope" value="Bacteria"/>
</dbReference>
<dbReference type="Gene3D" id="3.30.565.10">
    <property type="entry name" value="Histidine kinase-like ATPase, C-terminal domain"/>
    <property type="match status" value="1"/>
</dbReference>
<dbReference type="Pfam" id="PF07730">
    <property type="entry name" value="HisKA_3"/>
    <property type="match status" value="1"/>
</dbReference>
<keyword evidence="4" id="KW-0812">Transmembrane</keyword>
<reference evidence="6 7" key="1">
    <citation type="submission" date="2013-08" db="EMBL/GenBank/DDBJ databases">
        <title>The genome sequence of Knoellia sinensis.</title>
        <authorList>
            <person name="Zhu W."/>
            <person name="Wang G."/>
        </authorList>
    </citation>
    <scope>NUCLEOTIDE SEQUENCE [LARGE SCALE GENOMIC DNA]</scope>
    <source>
        <strain evidence="6 7">KCTC 19936</strain>
    </source>
</reference>
<evidence type="ECO:0000256" key="1">
    <source>
        <dbReference type="ARBA" id="ARBA00022679"/>
    </source>
</evidence>
<proteinExistence type="predicted"/>
<feature type="domain" description="Signal transduction histidine kinase subgroup 3 dimerisation and phosphoacceptor" evidence="5">
    <location>
        <begin position="186"/>
        <end position="252"/>
    </location>
</feature>
<dbReference type="GO" id="GO:0016020">
    <property type="term" value="C:membrane"/>
    <property type="evidence" value="ECO:0007669"/>
    <property type="project" value="InterPro"/>
</dbReference>
<evidence type="ECO:0000313" key="7">
    <source>
        <dbReference type="Proteomes" id="UP000030002"/>
    </source>
</evidence>
<protein>
    <submittedName>
        <fullName evidence="6">Histidine kinase</fullName>
    </submittedName>
</protein>
<dbReference type="CDD" id="cd16917">
    <property type="entry name" value="HATPase_UhpB-NarQ-NarX-like"/>
    <property type="match status" value="1"/>
</dbReference>
<dbReference type="InterPro" id="IPR011712">
    <property type="entry name" value="Sig_transdc_His_kin_sub3_dim/P"/>
</dbReference>
<evidence type="ECO:0000259" key="5">
    <source>
        <dbReference type="Pfam" id="PF07730"/>
    </source>
</evidence>
<dbReference type="PANTHER" id="PTHR24421">
    <property type="entry name" value="NITRATE/NITRITE SENSOR PROTEIN NARX-RELATED"/>
    <property type="match status" value="1"/>
</dbReference>
<keyword evidence="2 6" id="KW-0418">Kinase</keyword>
<organism evidence="6 7">
    <name type="scientific">Knoellia sinensis KCTC 19936</name>
    <dbReference type="NCBI Taxonomy" id="1385520"/>
    <lineage>
        <taxon>Bacteria</taxon>
        <taxon>Bacillati</taxon>
        <taxon>Actinomycetota</taxon>
        <taxon>Actinomycetes</taxon>
        <taxon>Micrococcales</taxon>
        <taxon>Intrasporangiaceae</taxon>
        <taxon>Knoellia</taxon>
    </lineage>
</organism>
<dbReference type="AlphaFoldDB" id="A0A0A0JCT2"/>
<feature type="transmembrane region" description="Helical" evidence="4">
    <location>
        <begin position="20"/>
        <end position="41"/>
    </location>
</feature>
<feature type="transmembrane region" description="Helical" evidence="4">
    <location>
        <begin position="82"/>
        <end position="103"/>
    </location>
</feature>
<keyword evidence="4" id="KW-1133">Transmembrane helix</keyword>
<dbReference type="Proteomes" id="UP000030002">
    <property type="component" value="Unassembled WGS sequence"/>
</dbReference>
<dbReference type="EMBL" id="AVPJ01000001">
    <property type="protein sequence ID" value="KGN34584.1"/>
    <property type="molecule type" value="Genomic_DNA"/>
</dbReference>
<dbReference type="Gene3D" id="1.20.5.1930">
    <property type="match status" value="1"/>
</dbReference>
<dbReference type="InterPro" id="IPR050482">
    <property type="entry name" value="Sensor_HK_TwoCompSys"/>
</dbReference>
<feature type="transmembrane region" description="Helical" evidence="4">
    <location>
        <begin position="110"/>
        <end position="136"/>
    </location>
</feature>
<gene>
    <name evidence="6" type="ORF">N802_00355</name>
</gene>
<comment type="caution">
    <text evidence="6">The sequence shown here is derived from an EMBL/GenBank/DDBJ whole genome shotgun (WGS) entry which is preliminary data.</text>
</comment>
<dbReference type="SUPFAM" id="SSF55874">
    <property type="entry name" value="ATPase domain of HSP90 chaperone/DNA topoisomerase II/histidine kinase"/>
    <property type="match status" value="1"/>
</dbReference>
<dbReference type="PANTHER" id="PTHR24421:SF63">
    <property type="entry name" value="SENSOR HISTIDINE KINASE DESK"/>
    <property type="match status" value="1"/>
</dbReference>
<keyword evidence="3" id="KW-0902">Two-component regulatory system</keyword>
<accession>A0A0A0JCT2</accession>
<evidence type="ECO:0000256" key="3">
    <source>
        <dbReference type="ARBA" id="ARBA00023012"/>
    </source>
</evidence>
<keyword evidence="7" id="KW-1185">Reference proteome</keyword>
<feature type="transmembrane region" description="Helical" evidence="4">
    <location>
        <begin position="48"/>
        <end position="67"/>
    </location>
</feature>
<dbReference type="STRING" id="1385520.N802_00355"/>
<feature type="transmembrane region" description="Helical" evidence="4">
    <location>
        <begin position="148"/>
        <end position="167"/>
    </location>
</feature>
<dbReference type="InterPro" id="IPR036890">
    <property type="entry name" value="HATPase_C_sf"/>
</dbReference>
<dbReference type="GO" id="GO:0046983">
    <property type="term" value="F:protein dimerization activity"/>
    <property type="evidence" value="ECO:0007669"/>
    <property type="project" value="InterPro"/>
</dbReference>
<evidence type="ECO:0000256" key="4">
    <source>
        <dbReference type="SAM" id="Phobius"/>
    </source>
</evidence>
<keyword evidence="1" id="KW-0808">Transferase</keyword>
<name>A0A0A0JCT2_9MICO</name>
<keyword evidence="4" id="KW-0472">Membrane</keyword>